<dbReference type="SUPFAM" id="SSF48557">
    <property type="entry name" value="L-aspartase-like"/>
    <property type="match status" value="1"/>
</dbReference>
<evidence type="ECO:0000256" key="6">
    <source>
        <dbReference type="ARBA" id="ARBA00023239"/>
    </source>
</evidence>
<dbReference type="InterPro" id="IPR022761">
    <property type="entry name" value="Fumarate_lyase_N"/>
</dbReference>
<dbReference type="InterPro" id="IPR029419">
    <property type="entry name" value="Arg_succ_lyase_C"/>
</dbReference>
<comment type="pathway">
    <text evidence="1 7">Amino-acid biosynthesis; L-arginine biosynthesis; L-arginine from L-ornithine and carbamoyl phosphate: step 3/3.</text>
</comment>
<evidence type="ECO:0000256" key="1">
    <source>
        <dbReference type="ARBA" id="ARBA00004941"/>
    </source>
</evidence>
<dbReference type="EMBL" id="LGCL01000034">
    <property type="protein sequence ID" value="KPL73773.1"/>
    <property type="molecule type" value="Genomic_DNA"/>
</dbReference>
<dbReference type="PATRIC" id="fig|1134406.4.peg.1403"/>
<evidence type="ECO:0000259" key="9">
    <source>
        <dbReference type="Pfam" id="PF14698"/>
    </source>
</evidence>
<dbReference type="AlphaFoldDB" id="A0A0P6WU46"/>
<dbReference type="InterPro" id="IPR024083">
    <property type="entry name" value="Fumarase/histidase_N"/>
</dbReference>
<gene>
    <name evidence="7" type="primary">argH</name>
    <name evidence="10" type="ORF">ADN00_14415</name>
</gene>
<dbReference type="InterPro" id="IPR008948">
    <property type="entry name" value="L-Aspartase-like"/>
</dbReference>
<dbReference type="PRINTS" id="PR00149">
    <property type="entry name" value="FUMRATELYASE"/>
</dbReference>
<evidence type="ECO:0000256" key="2">
    <source>
        <dbReference type="ARBA" id="ARBA00012338"/>
    </source>
</evidence>
<dbReference type="InterPro" id="IPR000362">
    <property type="entry name" value="Fumarate_lyase_fam"/>
</dbReference>
<dbReference type="InterPro" id="IPR020557">
    <property type="entry name" value="Fumarate_lyase_CS"/>
</dbReference>
<dbReference type="UniPathway" id="UPA00068">
    <property type="reaction ID" value="UER00114"/>
</dbReference>
<dbReference type="HAMAP" id="MF_00006">
    <property type="entry name" value="Arg_succ_lyase"/>
    <property type="match status" value="1"/>
</dbReference>
<sequence>MSGSLNAAAAALNSSLAVDVNMAQQDVRGSQAWARALARSGLITKEDLYAILGGLETISKELASETFLFAESDEDIHTAVERRLTELIGAPAGKLHTGRSRNDQVVTDFRLWMLDAIQAADSGLAGVQSALLERAEADWGVILPGYTHFQQAQPLLLSHWWMAHFWALQRDRERLVDLKQETGVLPLGCGALAGSGFVIDRFALAADLGFAAPAPNSVDAVSDRDFALDFLHCASMIGLHLSRLAEALILYSTREFGFITFADEYSTGSSLMPQKKNPDPMELVRGKSGVLIGLQTGLMAVVKATPSAYDKDLQEDKAPVMEAASLLEMLLPVTAGALRTLQVNREKIAAALDPAMLATDLADYLVEKGVPFREAYQAVGAAVRWSVEQGVSVCDLPLETWRGLHPAFAADVKEVFQFPRAVARRASWGGTAPEAVRLQMERARKMLALGGGQP</sequence>
<feature type="domain" description="Fumarate lyase N-terminal" evidence="8">
    <location>
        <begin position="9"/>
        <end position="293"/>
    </location>
</feature>
<dbReference type="Pfam" id="PF14698">
    <property type="entry name" value="ASL_C2"/>
    <property type="match status" value="1"/>
</dbReference>
<keyword evidence="11" id="KW-1185">Reference proteome</keyword>
<keyword evidence="4 7" id="KW-0055">Arginine biosynthesis</keyword>
<evidence type="ECO:0000256" key="4">
    <source>
        <dbReference type="ARBA" id="ARBA00022571"/>
    </source>
</evidence>
<dbReference type="Gene3D" id="1.10.40.30">
    <property type="entry name" value="Fumarase/aspartase (C-terminal domain)"/>
    <property type="match status" value="1"/>
</dbReference>
<organism evidence="10 11">
    <name type="scientific">Ornatilinea apprima</name>
    <dbReference type="NCBI Taxonomy" id="1134406"/>
    <lineage>
        <taxon>Bacteria</taxon>
        <taxon>Bacillati</taxon>
        <taxon>Chloroflexota</taxon>
        <taxon>Anaerolineae</taxon>
        <taxon>Anaerolineales</taxon>
        <taxon>Anaerolineaceae</taxon>
        <taxon>Ornatilinea</taxon>
    </lineage>
</organism>
<evidence type="ECO:0000313" key="10">
    <source>
        <dbReference type="EMBL" id="KPL73773.1"/>
    </source>
</evidence>
<dbReference type="PRINTS" id="PR00145">
    <property type="entry name" value="ARGSUCLYASE"/>
</dbReference>
<name>A0A0P6WU46_9CHLR</name>
<dbReference type="InterPro" id="IPR009049">
    <property type="entry name" value="Argininosuccinate_lyase"/>
</dbReference>
<comment type="subcellular location">
    <subcellularLocation>
        <location evidence="7">Cytoplasm</location>
    </subcellularLocation>
</comment>
<keyword evidence="6 7" id="KW-0456">Lyase</keyword>
<evidence type="ECO:0000256" key="7">
    <source>
        <dbReference type="HAMAP-Rule" id="MF_00006"/>
    </source>
</evidence>
<evidence type="ECO:0000256" key="5">
    <source>
        <dbReference type="ARBA" id="ARBA00022605"/>
    </source>
</evidence>
<dbReference type="PANTHER" id="PTHR43814:SF1">
    <property type="entry name" value="ARGININOSUCCINATE LYASE"/>
    <property type="match status" value="1"/>
</dbReference>
<dbReference type="FunFam" id="1.10.275.10:FF:000002">
    <property type="entry name" value="Argininosuccinate lyase"/>
    <property type="match status" value="1"/>
</dbReference>
<dbReference type="Proteomes" id="UP000050417">
    <property type="component" value="Unassembled WGS sequence"/>
</dbReference>
<dbReference type="NCBIfam" id="TIGR00838">
    <property type="entry name" value="argH"/>
    <property type="match status" value="1"/>
</dbReference>
<dbReference type="STRING" id="1134406.ADN00_14415"/>
<dbReference type="CDD" id="cd01359">
    <property type="entry name" value="Argininosuccinate_lyase"/>
    <property type="match status" value="1"/>
</dbReference>
<evidence type="ECO:0000313" key="11">
    <source>
        <dbReference type="Proteomes" id="UP000050417"/>
    </source>
</evidence>
<dbReference type="GO" id="GO:0004056">
    <property type="term" value="F:argininosuccinate lyase activity"/>
    <property type="evidence" value="ECO:0007669"/>
    <property type="project" value="UniProtKB-UniRule"/>
</dbReference>
<comment type="catalytic activity">
    <reaction evidence="7">
        <text>2-(N(omega)-L-arginino)succinate = fumarate + L-arginine</text>
        <dbReference type="Rhea" id="RHEA:24020"/>
        <dbReference type="ChEBI" id="CHEBI:29806"/>
        <dbReference type="ChEBI" id="CHEBI:32682"/>
        <dbReference type="ChEBI" id="CHEBI:57472"/>
        <dbReference type="EC" id="4.3.2.1"/>
    </reaction>
</comment>
<dbReference type="PANTHER" id="PTHR43814">
    <property type="entry name" value="ARGININOSUCCINATE LYASE"/>
    <property type="match status" value="1"/>
</dbReference>
<proteinExistence type="inferred from homology"/>
<dbReference type="Pfam" id="PF00206">
    <property type="entry name" value="Lyase_1"/>
    <property type="match status" value="1"/>
</dbReference>
<protein>
    <recommendedName>
        <fullName evidence="2 7">Argininosuccinate lyase</fullName>
        <shortName evidence="7">ASAL</shortName>
        <ecNumber evidence="2 7">4.3.2.1</ecNumber>
    </recommendedName>
    <alternativeName>
        <fullName evidence="7">Arginosuccinase</fullName>
    </alternativeName>
</protein>
<dbReference type="PROSITE" id="PS00163">
    <property type="entry name" value="FUMARATE_LYASES"/>
    <property type="match status" value="1"/>
</dbReference>
<dbReference type="EC" id="4.3.2.1" evidence="2 7"/>
<comment type="caution">
    <text evidence="10">The sequence shown here is derived from an EMBL/GenBank/DDBJ whole genome shotgun (WGS) entry which is preliminary data.</text>
</comment>
<comment type="similarity">
    <text evidence="7">Belongs to the lyase 1 family. Argininosuccinate lyase subfamily.</text>
</comment>
<dbReference type="Gene3D" id="1.10.275.10">
    <property type="entry name" value="Fumarase/aspartase (N-terminal domain)"/>
    <property type="match status" value="1"/>
</dbReference>
<dbReference type="FunFam" id="1.10.40.30:FF:000001">
    <property type="entry name" value="Argininosuccinate lyase"/>
    <property type="match status" value="1"/>
</dbReference>
<dbReference type="GO" id="GO:0042450">
    <property type="term" value="P:L-arginine biosynthetic process via ornithine"/>
    <property type="evidence" value="ECO:0007669"/>
    <property type="project" value="UniProtKB-UniRule"/>
</dbReference>
<keyword evidence="5 7" id="KW-0028">Amino-acid biosynthesis</keyword>
<keyword evidence="3 7" id="KW-0963">Cytoplasm</keyword>
<evidence type="ECO:0000259" key="8">
    <source>
        <dbReference type="Pfam" id="PF00206"/>
    </source>
</evidence>
<feature type="domain" description="Argininosuccinate lyase C-terminal" evidence="9">
    <location>
        <begin position="356"/>
        <end position="423"/>
    </location>
</feature>
<accession>A0A0P6WU46</accession>
<dbReference type="FunFam" id="1.20.200.10:FF:000015">
    <property type="entry name" value="argininosuccinate lyase isoform X2"/>
    <property type="match status" value="1"/>
</dbReference>
<evidence type="ECO:0000256" key="3">
    <source>
        <dbReference type="ARBA" id="ARBA00022490"/>
    </source>
</evidence>
<dbReference type="GO" id="GO:0005829">
    <property type="term" value="C:cytosol"/>
    <property type="evidence" value="ECO:0007669"/>
    <property type="project" value="TreeGrafter"/>
</dbReference>
<reference evidence="10 11" key="1">
    <citation type="submission" date="2015-07" db="EMBL/GenBank/DDBJ databases">
        <title>Genome sequence of Ornatilinea apprima DSM 23815.</title>
        <authorList>
            <person name="Hemp J."/>
            <person name="Ward L.M."/>
            <person name="Pace L.A."/>
            <person name="Fischer W.W."/>
        </authorList>
    </citation>
    <scope>NUCLEOTIDE SEQUENCE [LARGE SCALE GENOMIC DNA]</scope>
    <source>
        <strain evidence="10 11">P3M-1</strain>
    </source>
</reference>
<dbReference type="Gene3D" id="1.20.200.10">
    <property type="entry name" value="Fumarase/aspartase (Central domain)"/>
    <property type="match status" value="1"/>
</dbReference>